<evidence type="ECO:0000313" key="2">
    <source>
        <dbReference type="EMBL" id="CAH2045410.1"/>
    </source>
</evidence>
<dbReference type="Proteomes" id="UP000837857">
    <property type="component" value="Chromosome 16"/>
</dbReference>
<protein>
    <recommendedName>
        <fullName evidence="4">PHD-type domain-containing protein</fullName>
    </recommendedName>
</protein>
<organism evidence="2 3">
    <name type="scientific">Iphiclides podalirius</name>
    <name type="common">scarce swallowtail</name>
    <dbReference type="NCBI Taxonomy" id="110791"/>
    <lineage>
        <taxon>Eukaryota</taxon>
        <taxon>Metazoa</taxon>
        <taxon>Ecdysozoa</taxon>
        <taxon>Arthropoda</taxon>
        <taxon>Hexapoda</taxon>
        <taxon>Insecta</taxon>
        <taxon>Pterygota</taxon>
        <taxon>Neoptera</taxon>
        <taxon>Endopterygota</taxon>
        <taxon>Lepidoptera</taxon>
        <taxon>Glossata</taxon>
        <taxon>Ditrysia</taxon>
        <taxon>Papilionoidea</taxon>
        <taxon>Papilionidae</taxon>
        <taxon>Papilioninae</taxon>
        <taxon>Iphiclides</taxon>
    </lineage>
</organism>
<feature type="coiled-coil region" evidence="1">
    <location>
        <begin position="98"/>
        <end position="163"/>
    </location>
</feature>
<keyword evidence="1" id="KW-0175">Coiled coil</keyword>
<accession>A0ABN8I3N8</accession>
<feature type="non-terminal residue" evidence="2">
    <location>
        <position position="164"/>
    </location>
</feature>
<evidence type="ECO:0008006" key="4">
    <source>
        <dbReference type="Google" id="ProtNLM"/>
    </source>
</evidence>
<gene>
    <name evidence="2" type="ORF">IPOD504_LOCUS5059</name>
</gene>
<sequence>MAICMKCKEQVADGADCCLCKSSFRFHCAGISEAGYRRQGDRRLTWRCSRCKQGQVHGKSPTQAPDVKSSGVVEGDQEITLAQLMKEIKDISVKLNPLDAIEADIKLLKENMAQLQKANVQTSNTVQELSKKILNIESRVSIVEKQKEKIVSLHQKVESLETQI</sequence>
<name>A0ABN8I3N8_9NEOP</name>
<keyword evidence="3" id="KW-1185">Reference proteome</keyword>
<dbReference type="EMBL" id="OW152828">
    <property type="protein sequence ID" value="CAH2045410.1"/>
    <property type="molecule type" value="Genomic_DNA"/>
</dbReference>
<evidence type="ECO:0000313" key="3">
    <source>
        <dbReference type="Proteomes" id="UP000837857"/>
    </source>
</evidence>
<reference evidence="2" key="1">
    <citation type="submission" date="2022-03" db="EMBL/GenBank/DDBJ databases">
        <authorList>
            <person name="Martin H S."/>
        </authorList>
    </citation>
    <scope>NUCLEOTIDE SEQUENCE</scope>
</reference>
<evidence type="ECO:0000256" key="1">
    <source>
        <dbReference type="SAM" id="Coils"/>
    </source>
</evidence>
<proteinExistence type="predicted"/>